<dbReference type="Pfam" id="PF13560">
    <property type="entry name" value="HTH_31"/>
    <property type="match status" value="1"/>
</dbReference>
<dbReference type="Pfam" id="PF19054">
    <property type="entry name" value="DUF5753"/>
    <property type="match status" value="1"/>
</dbReference>
<dbReference type="InterPro" id="IPR001387">
    <property type="entry name" value="Cro/C1-type_HTH"/>
</dbReference>
<evidence type="ECO:0000313" key="3">
    <source>
        <dbReference type="Proteomes" id="UP001501822"/>
    </source>
</evidence>
<dbReference type="PROSITE" id="PS50943">
    <property type="entry name" value="HTH_CROC1"/>
    <property type="match status" value="1"/>
</dbReference>
<gene>
    <name evidence="2" type="ORF">GCM10010151_73010</name>
</gene>
<organism evidence="2 3">
    <name type="scientific">Actinoallomurus spadix</name>
    <dbReference type="NCBI Taxonomy" id="79912"/>
    <lineage>
        <taxon>Bacteria</taxon>
        <taxon>Bacillati</taxon>
        <taxon>Actinomycetota</taxon>
        <taxon>Actinomycetes</taxon>
        <taxon>Streptosporangiales</taxon>
        <taxon>Thermomonosporaceae</taxon>
        <taxon>Actinoallomurus</taxon>
    </lineage>
</organism>
<protein>
    <submittedName>
        <fullName evidence="2">Helix-turn-helix transcriptional regulator</fullName>
    </submittedName>
</protein>
<dbReference type="CDD" id="cd00093">
    <property type="entry name" value="HTH_XRE"/>
    <property type="match status" value="1"/>
</dbReference>
<dbReference type="InterPro" id="IPR010982">
    <property type="entry name" value="Lambda_DNA-bd_dom_sf"/>
</dbReference>
<dbReference type="Gene3D" id="1.10.260.40">
    <property type="entry name" value="lambda repressor-like DNA-binding domains"/>
    <property type="match status" value="1"/>
</dbReference>
<dbReference type="SMART" id="SM00530">
    <property type="entry name" value="HTH_XRE"/>
    <property type="match status" value="1"/>
</dbReference>
<reference evidence="2 3" key="1">
    <citation type="journal article" date="2019" name="Int. J. Syst. Evol. Microbiol.">
        <title>The Global Catalogue of Microorganisms (GCM) 10K type strain sequencing project: providing services to taxonomists for standard genome sequencing and annotation.</title>
        <authorList>
            <consortium name="The Broad Institute Genomics Platform"/>
            <consortium name="The Broad Institute Genome Sequencing Center for Infectious Disease"/>
            <person name="Wu L."/>
            <person name="Ma J."/>
        </authorList>
    </citation>
    <scope>NUCLEOTIDE SEQUENCE [LARGE SCALE GENOMIC DNA]</scope>
    <source>
        <strain evidence="2 3">JCM 3146</strain>
    </source>
</reference>
<accession>A0ABN0XTG0</accession>
<dbReference type="Proteomes" id="UP001501822">
    <property type="component" value="Unassembled WGS sequence"/>
</dbReference>
<name>A0ABN0XTG0_9ACTN</name>
<feature type="domain" description="HTH cro/C1-type" evidence="1">
    <location>
        <begin position="21"/>
        <end position="52"/>
    </location>
</feature>
<dbReference type="InterPro" id="IPR043917">
    <property type="entry name" value="DUF5753"/>
</dbReference>
<keyword evidence="3" id="KW-1185">Reference proteome</keyword>
<evidence type="ECO:0000259" key="1">
    <source>
        <dbReference type="PROSITE" id="PS50943"/>
    </source>
</evidence>
<proteinExistence type="predicted"/>
<dbReference type="RefSeq" id="WP_252810473.1">
    <property type="nucleotide sequence ID" value="NZ_BAAABM010000073.1"/>
</dbReference>
<sequence>MTSRPPLDPMSSLWDVIALQLRFQRERAGLTGTQLGDSIGCVRSTVSRIESNALKLDPKQAALADEALKTGGLFAALIFHALREPDGQWRKEHRDIEASASTIRIFEAVVIPGLLQTPEYARALAIAGGATDEVVRAVVEERMERQAILTRADPPLLWAIIAETVLEWPVGGAEVMREQLQHLLQAANMLNVGIRVVPKSTGAYMGLDGSFKVLSNATGDVAYTESPEEGKMVYSFGARKYLERYDRISLKALNDTQSKDLIRTKMELYR</sequence>
<dbReference type="SUPFAM" id="SSF47413">
    <property type="entry name" value="lambda repressor-like DNA-binding domains"/>
    <property type="match status" value="1"/>
</dbReference>
<dbReference type="EMBL" id="BAAABM010000073">
    <property type="protein sequence ID" value="GAA0372441.1"/>
    <property type="molecule type" value="Genomic_DNA"/>
</dbReference>
<comment type="caution">
    <text evidence="2">The sequence shown here is derived from an EMBL/GenBank/DDBJ whole genome shotgun (WGS) entry which is preliminary data.</text>
</comment>
<evidence type="ECO:0000313" key="2">
    <source>
        <dbReference type="EMBL" id="GAA0372441.1"/>
    </source>
</evidence>